<evidence type="ECO:0000256" key="4">
    <source>
        <dbReference type="ARBA" id="ARBA00023239"/>
    </source>
</evidence>
<dbReference type="Gene3D" id="1.50.10.100">
    <property type="entry name" value="Chondroitin AC/alginate lyase"/>
    <property type="match status" value="1"/>
</dbReference>
<dbReference type="PATRIC" id="fig|1028800.3.peg.4080"/>
<feature type="domain" description="Heparinase II/III-like C-terminal" evidence="5">
    <location>
        <begin position="312"/>
        <end position="556"/>
    </location>
</feature>
<evidence type="ECO:0000256" key="3">
    <source>
        <dbReference type="ARBA" id="ARBA00022764"/>
    </source>
</evidence>
<gene>
    <name evidence="6" type="ORF">RG540_CH40210</name>
</gene>
<evidence type="ECO:0000256" key="1">
    <source>
        <dbReference type="ARBA" id="ARBA00004418"/>
    </source>
</evidence>
<dbReference type="InterPro" id="IPR008929">
    <property type="entry name" value="Chondroitin_lyas"/>
</dbReference>
<protein>
    <submittedName>
        <fullName evidence="6">Heparinase II/III family protein</fullName>
    </submittedName>
</protein>
<dbReference type="HOGENOM" id="CLU_025266_0_0_5"/>
<sequence length="562" mass="63348">MKMRLADRRRLLSFGLREIWRRLCRRSAGFRLAVTSFSMQVPDRLIVAPTDLRALDPFVAEEILEGRFPLAGRILETYGQSPFSVELPSRAAAERLHSFAWLRHIRTNKTEAACASARHVVADWIALYGRRPQGIAWEAHVAAERVIAWLSHSTVVLQGAEAGFYRRFMKSLAYQVRYLRKIAGCTPEGDTRLRLRIALAMASISMPTRAAYIRREGGRLDRELERQILADGGHVSRNPRAVLDLLIDLLPLRQTYINLGHDLPQKLIPTIDRMYPALRFFRHQDGDLALFNGASSTPASELMSVLRYDETAGKPFKALPHMHYHRLSADGTTLIVDTGRPLSPGLSRGAHAGCLSFEMSAGRHRFIVNCGSPKYAGRNYRHMARSTPAHSTVTLNETSSSRIIRSRFAGSMLLGGVSEVEVERWDDMHGNDWLRASHDGYVHQFGYFHEREIGLNAKGNKIKGHDRLYLSEGAAPDNEALLAVARFHIHPVITLSRRDEESVAMRAPDGETWIFAAPGLQVMIDEDIFFADVSGVRPSQQLVIEFSPPETSEIRWMLRRGE</sequence>
<keyword evidence="2" id="KW-0732">Signal</keyword>
<keyword evidence="3" id="KW-0574">Periplasm</keyword>
<evidence type="ECO:0000256" key="2">
    <source>
        <dbReference type="ARBA" id="ARBA00022729"/>
    </source>
</evidence>
<name>A0A068SYF9_NEOGA</name>
<dbReference type="EMBL" id="HG938353">
    <property type="protein sequence ID" value="CDN50170.1"/>
    <property type="molecule type" value="Genomic_DNA"/>
</dbReference>
<accession>A0A068SYF9</accession>
<evidence type="ECO:0000259" key="5">
    <source>
        <dbReference type="Pfam" id="PF07940"/>
    </source>
</evidence>
<dbReference type="Proteomes" id="UP000028181">
    <property type="component" value="Chromosome I"/>
</dbReference>
<dbReference type="Gene3D" id="2.70.98.70">
    <property type="match status" value="1"/>
</dbReference>
<dbReference type="KEGG" id="ngg:RG540_CH40210"/>
<dbReference type="GO" id="GO:0016829">
    <property type="term" value="F:lyase activity"/>
    <property type="evidence" value="ECO:0007669"/>
    <property type="project" value="UniProtKB-KW"/>
</dbReference>
<dbReference type="InterPro" id="IPR012480">
    <property type="entry name" value="Hepar_II_III_C"/>
</dbReference>
<dbReference type="GO" id="GO:0042597">
    <property type="term" value="C:periplasmic space"/>
    <property type="evidence" value="ECO:0007669"/>
    <property type="project" value="UniProtKB-SubCell"/>
</dbReference>
<proteinExistence type="predicted"/>
<evidence type="ECO:0000313" key="6">
    <source>
        <dbReference type="EMBL" id="CDN50170.1"/>
    </source>
</evidence>
<comment type="subcellular location">
    <subcellularLocation>
        <location evidence="1">Periplasm</location>
    </subcellularLocation>
</comment>
<keyword evidence="7" id="KW-1185">Reference proteome</keyword>
<dbReference type="PANTHER" id="PTHR39210">
    <property type="entry name" value="HEPARIN-SULFATE LYASE"/>
    <property type="match status" value="1"/>
</dbReference>
<reference evidence="7" key="1">
    <citation type="journal article" date="2014" name="BMC Genomics">
        <title>Genome sequencing of two Neorhizobium galegae strains reveals a noeT gene responsible for the unusual acetylation of the nodulation factors.</title>
        <authorList>
            <person name="Osterman J."/>
            <person name="Marsh J."/>
            <person name="Laine P.K."/>
            <person name="Zeng Z."/>
            <person name="Alatalo E."/>
            <person name="Sullivan J.T."/>
            <person name="Young J.P."/>
            <person name="Thomas-Oates J."/>
            <person name="Paulin L."/>
            <person name="Lindstrom K."/>
        </authorList>
    </citation>
    <scope>NUCLEOTIDE SEQUENCE [LARGE SCALE GENOMIC DNA]</scope>
    <source>
        <strain evidence="7">HAMBI 540</strain>
    </source>
</reference>
<evidence type="ECO:0000313" key="7">
    <source>
        <dbReference type="Proteomes" id="UP000028181"/>
    </source>
</evidence>
<organism evidence="6 7">
    <name type="scientific">Neorhizobium galegae bv. orientalis str. HAMBI 540</name>
    <dbReference type="NCBI Taxonomy" id="1028800"/>
    <lineage>
        <taxon>Bacteria</taxon>
        <taxon>Pseudomonadati</taxon>
        <taxon>Pseudomonadota</taxon>
        <taxon>Alphaproteobacteria</taxon>
        <taxon>Hyphomicrobiales</taxon>
        <taxon>Rhizobiaceae</taxon>
        <taxon>Rhizobium/Agrobacterium group</taxon>
        <taxon>Neorhizobium</taxon>
    </lineage>
</organism>
<dbReference type="eggNOG" id="COG5360">
    <property type="taxonomic scope" value="Bacteria"/>
</dbReference>
<dbReference type="Pfam" id="PF07940">
    <property type="entry name" value="Hepar_II_III_C"/>
    <property type="match status" value="1"/>
</dbReference>
<dbReference type="AlphaFoldDB" id="A0A068SYF9"/>
<dbReference type="PANTHER" id="PTHR39210:SF1">
    <property type="entry name" value="HEPARIN-SULFATE LYASE"/>
    <property type="match status" value="1"/>
</dbReference>
<keyword evidence="4" id="KW-0456">Lyase</keyword>